<reference evidence="2" key="1">
    <citation type="submission" date="2021-03" db="EMBL/GenBank/DDBJ databases">
        <title>Comparative genomics and phylogenomic investigation of the class Geoglossomycetes provide insights into ecological specialization and systematics.</title>
        <authorList>
            <person name="Melie T."/>
            <person name="Pirro S."/>
            <person name="Miller A.N."/>
            <person name="Quandt A."/>
        </authorList>
    </citation>
    <scope>NUCLEOTIDE SEQUENCE</scope>
    <source>
        <strain evidence="2">GBOQ0MN5Z8</strain>
    </source>
</reference>
<dbReference type="InterPro" id="IPR021842">
    <property type="entry name" value="DUF3435"/>
</dbReference>
<evidence type="ECO:0000313" key="3">
    <source>
        <dbReference type="Proteomes" id="UP000698800"/>
    </source>
</evidence>
<keyword evidence="3" id="KW-1185">Reference proteome</keyword>
<dbReference type="PANTHER" id="PTHR37535:SF3">
    <property type="entry name" value="FLUG DOMAIN-CONTAINING PROTEIN"/>
    <property type="match status" value="1"/>
</dbReference>
<accession>A0A9P8I4X6</accession>
<dbReference type="InterPro" id="IPR013933">
    <property type="entry name" value="CRC_Rsc7/Swp82"/>
</dbReference>
<proteinExistence type="predicted"/>
<name>A0A9P8I4X6_9PEZI</name>
<dbReference type="Pfam" id="PF08624">
    <property type="entry name" value="CRC_subunit"/>
    <property type="match status" value="1"/>
</dbReference>
<evidence type="ECO:0000256" key="1">
    <source>
        <dbReference type="SAM" id="MobiDB-lite"/>
    </source>
</evidence>
<dbReference type="Proteomes" id="UP000698800">
    <property type="component" value="Unassembled WGS sequence"/>
</dbReference>
<comment type="caution">
    <text evidence="2">The sequence shown here is derived from an EMBL/GenBank/DDBJ whole genome shotgun (WGS) entry which is preliminary data.</text>
</comment>
<dbReference type="OrthoDB" id="5396328at2759"/>
<organism evidence="2 3">
    <name type="scientific">Glutinoglossum americanum</name>
    <dbReference type="NCBI Taxonomy" id="1670608"/>
    <lineage>
        <taxon>Eukaryota</taxon>
        <taxon>Fungi</taxon>
        <taxon>Dikarya</taxon>
        <taxon>Ascomycota</taxon>
        <taxon>Pezizomycotina</taxon>
        <taxon>Geoglossomycetes</taxon>
        <taxon>Geoglossales</taxon>
        <taxon>Geoglossaceae</taxon>
        <taxon>Glutinoglossum</taxon>
    </lineage>
</organism>
<dbReference type="Pfam" id="PF11917">
    <property type="entry name" value="DUF3435"/>
    <property type="match status" value="1"/>
</dbReference>
<sequence length="978" mass="110790">MPKKHRAALAAARGLNANTLRNGLLQQNVCVVRKVAPPTEIKYELAKKCWYTGKGIDKDVAEDVRAYISGPLCQELGIKHEVRLQGYADEVDLETLTTYLWCRDHHEYKHDRYRVQLAFLILLFFYTGARCGSFTGKFEYQDLEFTYKNISVVISSSNETPIIYLRVNQDSMKGKKGTPQFVDIILHERKTMGQCPVVLFLALAFADNAFRDISTPKQLFSLRLPKGQHQFPIPWKPEMQDVPIFKQWTIKCNTMKTKSLSRGQLESSLAQLSIRAGYESSIKPHYIRRGVANRVDKHATAAERNHLLGHHGSSVYQKHYISSISNIDVQGAILDKETRDDHIQLFRRICRYDNPLDRLSLETKTALLNSSDLMELKRQISDNPQDQTTVRILRNEYSSLKRIALDDALQKERREWFQMWTTQEISRQLNPNVGQDHTTFNRVSDSSVKISMLRRLCPNRGLIADACILGKIDLWTDQSVLHSLIGLCSEDSRTQYYPGECPVEGKCPKCNMNMESISILHRPHHIHKCFQNSLKSPKGFLQYCYSHTQWFTDSGDWDDHCGAHLLNMDLFCGIISFRGITGVAGRCPFCMSDSSQSSPAKRFQEFTTSGGFTSHLRNHINQIDDHHRTIACPHLSCNQDCSSVTKLLYHFYDVHGIDEAEALLKNSKEHISKPLISLHKVLEESAMKSAMYHPRFSPNYEDQTANAIPTSETSSLDLTYKDPQSAALSCHPTSLPPSPLVNLSSLDTPIASPPAGRKKRKASHSNTVQLLKRQKHGLGVIGQSKILPTGQLCDRREYICPTFMLPGYGTDLFMIAMDLRRLLHYKHSSCLFGNSSDPRPTLVAEAAVHYLKGQNLLPQAYSRRSLSLVRAFDMFRKFGHRVVLNGVPNLDDYYETYSPPPINKDPAGTPVASNPPEPVLSHQVIEKAALPKIKAPKVKGPKLQPQTKNPAEEMEDRNRVIRLSTGYSKEWALASTVD</sequence>
<evidence type="ECO:0008006" key="4">
    <source>
        <dbReference type="Google" id="ProtNLM"/>
    </source>
</evidence>
<feature type="region of interest" description="Disordered" evidence="1">
    <location>
        <begin position="935"/>
        <end position="960"/>
    </location>
</feature>
<dbReference type="EMBL" id="JAGHQL010000053">
    <property type="protein sequence ID" value="KAH0542452.1"/>
    <property type="molecule type" value="Genomic_DNA"/>
</dbReference>
<feature type="region of interest" description="Disordered" evidence="1">
    <location>
        <begin position="739"/>
        <end position="766"/>
    </location>
</feature>
<evidence type="ECO:0000313" key="2">
    <source>
        <dbReference type="EMBL" id="KAH0542452.1"/>
    </source>
</evidence>
<protein>
    <recommendedName>
        <fullName evidence="4">C2H2-type domain-containing protein</fullName>
    </recommendedName>
</protein>
<dbReference type="AlphaFoldDB" id="A0A9P8I4X6"/>
<gene>
    <name evidence="2" type="ORF">FGG08_003123</name>
</gene>
<dbReference type="PANTHER" id="PTHR37535">
    <property type="entry name" value="FLUG DOMAIN PROTEIN"/>
    <property type="match status" value="1"/>
</dbReference>